<dbReference type="Gene3D" id="3.30.460.10">
    <property type="entry name" value="Beta Polymerase, domain 2"/>
    <property type="match status" value="1"/>
</dbReference>
<feature type="binding site" evidence="11">
    <location>
        <position position="116"/>
    </location>
    <ligand>
        <name>ATP</name>
        <dbReference type="ChEBI" id="CHEBI:30616"/>
    </ligand>
</feature>
<dbReference type="HAMAP" id="MF_01263">
    <property type="entry name" value="CCA_bact_type3"/>
    <property type="match status" value="1"/>
</dbReference>
<dbReference type="SUPFAM" id="SSF81301">
    <property type="entry name" value="Nucleotidyltransferase"/>
    <property type="match status" value="1"/>
</dbReference>
<name>A0A0R1UJ93_9LACO</name>
<comment type="miscellaneous">
    <text evidence="11">A single active site specifically recognizes both ATP and CTP and is responsible for their addition.</text>
</comment>
<dbReference type="EC" id="2.7.7.72" evidence="11"/>
<dbReference type="Gene3D" id="1.10.246.80">
    <property type="match status" value="1"/>
</dbReference>
<dbReference type="Pfam" id="PF12627">
    <property type="entry name" value="PolyA_pol_RNAbd"/>
    <property type="match status" value="1"/>
</dbReference>
<evidence type="ECO:0000256" key="3">
    <source>
        <dbReference type="ARBA" id="ARBA00022694"/>
    </source>
</evidence>
<proteinExistence type="inferred from homology"/>
<evidence type="ECO:0000259" key="14">
    <source>
        <dbReference type="Pfam" id="PF13735"/>
    </source>
</evidence>
<comment type="cofactor">
    <cofactor evidence="1 11">
        <name>Mg(2+)</name>
        <dbReference type="ChEBI" id="CHEBI:18420"/>
    </cofactor>
</comment>
<evidence type="ECO:0000313" key="15">
    <source>
        <dbReference type="EMBL" id="KRL92996.1"/>
    </source>
</evidence>
<feature type="binding site" evidence="11">
    <location>
        <position position="162"/>
    </location>
    <ligand>
        <name>ATP</name>
        <dbReference type="ChEBI" id="CHEBI:30616"/>
    </ligand>
</feature>
<dbReference type="GO" id="GO:0005524">
    <property type="term" value="F:ATP binding"/>
    <property type="evidence" value="ECO:0007669"/>
    <property type="project" value="UniProtKB-UniRule"/>
</dbReference>
<dbReference type="Gene3D" id="1.10.110.30">
    <property type="match status" value="1"/>
</dbReference>
<dbReference type="GO" id="GO:0042245">
    <property type="term" value="P:RNA repair"/>
    <property type="evidence" value="ECO:0007669"/>
    <property type="project" value="UniProtKB-KW"/>
</dbReference>
<feature type="binding site" evidence="11">
    <location>
        <position position="32"/>
    </location>
    <ligand>
        <name>ATP</name>
        <dbReference type="ChEBI" id="CHEBI:30616"/>
    </ligand>
</feature>
<keyword evidence="4 11" id="KW-0548">Nucleotidyltransferase</keyword>
<feature type="binding site" evidence="11">
    <location>
        <position position="32"/>
    </location>
    <ligand>
        <name>CTP</name>
        <dbReference type="ChEBI" id="CHEBI:37563"/>
    </ligand>
</feature>
<dbReference type="PANTHER" id="PTHR46173">
    <property type="entry name" value="CCA TRNA NUCLEOTIDYLTRANSFERASE 1, MITOCHONDRIAL"/>
    <property type="match status" value="1"/>
</dbReference>
<dbReference type="GO" id="GO:0000287">
    <property type="term" value="F:magnesium ion binding"/>
    <property type="evidence" value="ECO:0007669"/>
    <property type="project" value="UniProtKB-UniRule"/>
</dbReference>
<dbReference type="InterPro" id="IPR032810">
    <property type="entry name" value="CCA-adding_enz_C"/>
</dbReference>
<dbReference type="CDD" id="cd05398">
    <property type="entry name" value="NT_ClassII-CCAase"/>
    <property type="match status" value="1"/>
</dbReference>
<dbReference type="InterPro" id="IPR050264">
    <property type="entry name" value="Bact_CCA-adding_enz_type3_sf"/>
</dbReference>
<feature type="domain" description="Poly A polymerase head" evidence="12">
    <location>
        <begin position="27"/>
        <end position="147"/>
    </location>
</feature>
<sequence>MKIEQLPAEFIAAAPVLEQIEAAGYEAYFVGGCVRDTLLGKPLHDIDIATSAYPSEIKAIFKKTVDTGIEHGTVMILDHGQGYETTTFRTESGYQDYRRPDEVTFVRSIAEDLKRRDFTINALAMNPRGEVIDLFDGMTDLNAGIIRAVGDANERFNEDALRMMRAVRFASQLNFTIDPATIDGLRQNAPLLSKIAVERIQVEFEKLMLGQQPVPALQLMDQTGLLMAAPVLAAIAPGLKQLMTVSTWPLTTPATVWTVVAVTNGWDHQQINTELKSWKLSNDLIKLVQAQRTYYQAAMTGTVDAMVSFAASEVIIRGASAVAQLLGHSFDETSALQQYRDLPIHNQRELAVNGGQLIQAGLQPGPALGQALKQLLTAVVTGELANETTQLIQAATADEEN</sequence>
<feature type="binding site" evidence="11">
    <location>
        <position position="116"/>
    </location>
    <ligand>
        <name>CTP</name>
        <dbReference type="ChEBI" id="CHEBI:37563"/>
    </ligand>
</feature>
<feature type="binding site" evidence="11">
    <location>
        <position position="165"/>
    </location>
    <ligand>
        <name>CTP</name>
        <dbReference type="ChEBI" id="CHEBI:37563"/>
    </ligand>
</feature>
<dbReference type="NCBIfam" id="NF009814">
    <property type="entry name" value="PRK13299.1"/>
    <property type="match status" value="1"/>
</dbReference>
<dbReference type="InterPro" id="IPR023068">
    <property type="entry name" value="CCA-adding_enz_firmicutes"/>
</dbReference>
<gene>
    <name evidence="11" type="primary">cca</name>
    <name evidence="15" type="ORF">FC21_GL000097</name>
</gene>
<evidence type="ECO:0000256" key="10">
    <source>
        <dbReference type="ARBA" id="ARBA00022884"/>
    </source>
</evidence>
<feature type="binding site" evidence="11">
    <location>
        <position position="168"/>
    </location>
    <ligand>
        <name>CTP</name>
        <dbReference type="ChEBI" id="CHEBI:37563"/>
    </ligand>
</feature>
<keyword evidence="2 11" id="KW-0808">Transferase</keyword>
<comment type="similarity">
    <text evidence="11">Belongs to the tRNA nucleotidyltransferase/poly(A) polymerase family. Bacterial CCA-adding enzyme type 3 subfamily.</text>
</comment>
<dbReference type="OrthoDB" id="9805698at2"/>
<dbReference type="SUPFAM" id="SSF81891">
    <property type="entry name" value="Poly A polymerase C-terminal region-like"/>
    <property type="match status" value="1"/>
</dbReference>
<dbReference type="InterPro" id="IPR002646">
    <property type="entry name" value="PolA_pol_head_dom"/>
</dbReference>
<dbReference type="GO" id="GO:0004810">
    <property type="term" value="F:CCA tRNA nucleotidyltransferase activity"/>
    <property type="evidence" value="ECO:0007669"/>
    <property type="project" value="UniProtKB-UniRule"/>
</dbReference>
<keyword evidence="6 11" id="KW-0547">Nucleotide-binding</keyword>
<evidence type="ECO:0000256" key="8">
    <source>
        <dbReference type="ARBA" id="ARBA00022840"/>
    </source>
</evidence>
<evidence type="ECO:0000259" key="12">
    <source>
        <dbReference type="Pfam" id="PF01743"/>
    </source>
</evidence>
<feature type="binding site" evidence="11">
    <location>
        <position position="168"/>
    </location>
    <ligand>
        <name>ATP</name>
        <dbReference type="ChEBI" id="CHEBI:30616"/>
    </ligand>
</feature>
<keyword evidence="10 11" id="KW-0694">RNA-binding</keyword>
<evidence type="ECO:0000259" key="13">
    <source>
        <dbReference type="Pfam" id="PF12627"/>
    </source>
</evidence>
<evidence type="ECO:0000256" key="9">
    <source>
        <dbReference type="ARBA" id="ARBA00022842"/>
    </source>
</evidence>
<feature type="binding site" evidence="11">
    <location>
        <position position="45"/>
    </location>
    <ligand>
        <name>Mg(2+)</name>
        <dbReference type="ChEBI" id="CHEBI:18420"/>
    </ligand>
</feature>
<keyword evidence="3 11" id="KW-0819">tRNA processing</keyword>
<comment type="caution">
    <text evidence="15">The sequence shown here is derived from an EMBL/GenBank/DDBJ whole genome shotgun (WGS) entry which is preliminary data.</text>
</comment>
<evidence type="ECO:0000256" key="2">
    <source>
        <dbReference type="ARBA" id="ARBA00022679"/>
    </source>
</evidence>
<evidence type="ECO:0000313" key="16">
    <source>
        <dbReference type="Proteomes" id="UP000051084"/>
    </source>
</evidence>
<dbReference type="Gene3D" id="1.20.58.560">
    <property type="match status" value="1"/>
</dbReference>
<dbReference type="PANTHER" id="PTHR46173:SF1">
    <property type="entry name" value="CCA TRNA NUCLEOTIDYLTRANSFERASE 1, MITOCHONDRIAL"/>
    <property type="match status" value="1"/>
</dbReference>
<evidence type="ECO:0000256" key="4">
    <source>
        <dbReference type="ARBA" id="ARBA00022695"/>
    </source>
</evidence>
<evidence type="ECO:0000256" key="11">
    <source>
        <dbReference type="HAMAP-Rule" id="MF_01263"/>
    </source>
</evidence>
<keyword evidence="5 11" id="KW-0479">Metal-binding</keyword>
<feature type="binding site" evidence="11">
    <location>
        <position position="35"/>
    </location>
    <ligand>
        <name>ATP</name>
        <dbReference type="ChEBI" id="CHEBI:30616"/>
    </ligand>
</feature>
<dbReference type="InterPro" id="IPR043519">
    <property type="entry name" value="NT_sf"/>
</dbReference>
<reference evidence="15 16" key="1">
    <citation type="journal article" date="2015" name="Genome Announc.">
        <title>Expanding the biotechnology potential of lactobacilli through comparative genomics of 213 strains and associated genera.</title>
        <authorList>
            <person name="Sun Z."/>
            <person name="Harris H.M."/>
            <person name="McCann A."/>
            <person name="Guo C."/>
            <person name="Argimon S."/>
            <person name="Zhang W."/>
            <person name="Yang X."/>
            <person name="Jeffery I.B."/>
            <person name="Cooney J.C."/>
            <person name="Kagawa T.F."/>
            <person name="Liu W."/>
            <person name="Song Y."/>
            <person name="Salvetti E."/>
            <person name="Wrobel A."/>
            <person name="Rasinkangas P."/>
            <person name="Parkhill J."/>
            <person name="Rea M.C."/>
            <person name="O'Sullivan O."/>
            <person name="Ritari J."/>
            <person name="Douillard F.P."/>
            <person name="Paul Ross R."/>
            <person name="Yang R."/>
            <person name="Briner A.E."/>
            <person name="Felis G.E."/>
            <person name="de Vos W.M."/>
            <person name="Barrangou R."/>
            <person name="Klaenhammer T.R."/>
            <person name="Caufield P.W."/>
            <person name="Cui Y."/>
            <person name="Zhang H."/>
            <person name="O'Toole P.W."/>
        </authorList>
    </citation>
    <scope>NUCLEOTIDE SEQUENCE [LARGE SCALE GENOMIC DNA]</scope>
    <source>
        <strain evidence="15 16">DSM 18793</strain>
    </source>
</reference>
<keyword evidence="9 11" id="KW-0460">Magnesium</keyword>
<keyword evidence="8 11" id="KW-0067">ATP-binding</keyword>
<dbReference type="GO" id="GO:0001680">
    <property type="term" value="P:tRNA 3'-terminal CCA addition"/>
    <property type="evidence" value="ECO:0007669"/>
    <property type="project" value="UniProtKB-UniRule"/>
</dbReference>
<accession>A0A0R1UJ93</accession>
<dbReference type="PATRIC" id="fig|1423742.4.peg.106"/>
<feature type="binding site" evidence="11">
    <location>
        <position position="159"/>
    </location>
    <ligand>
        <name>ATP</name>
        <dbReference type="ChEBI" id="CHEBI:30616"/>
    </ligand>
</feature>
<dbReference type="RefSeq" id="WP_056995741.1">
    <property type="nucleotide sequence ID" value="NZ_AZGC01000049.1"/>
</dbReference>
<comment type="subunit">
    <text evidence="11">Homodimer.</text>
</comment>
<comment type="catalytic activity">
    <reaction evidence="11">
        <text>a tRNA with a 3' CCA end + 2 CTP + ATP = a tRNA with a 3' CCACCA end + 3 diphosphate</text>
        <dbReference type="Rhea" id="RHEA:76235"/>
        <dbReference type="Rhea" id="RHEA-COMP:10468"/>
        <dbReference type="Rhea" id="RHEA-COMP:18655"/>
        <dbReference type="ChEBI" id="CHEBI:30616"/>
        <dbReference type="ChEBI" id="CHEBI:33019"/>
        <dbReference type="ChEBI" id="CHEBI:37563"/>
        <dbReference type="ChEBI" id="CHEBI:83071"/>
        <dbReference type="ChEBI" id="CHEBI:195187"/>
    </reaction>
</comment>
<feature type="domain" description="tRNA nucleotidyltransferase/poly(A) polymerase RNA and SrmB- binding" evidence="13">
    <location>
        <begin position="174"/>
        <end position="228"/>
    </location>
</feature>
<evidence type="ECO:0000256" key="7">
    <source>
        <dbReference type="ARBA" id="ARBA00022800"/>
    </source>
</evidence>
<feature type="binding site" evidence="11">
    <location>
        <position position="162"/>
    </location>
    <ligand>
        <name>CTP</name>
        <dbReference type="ChEBI" id="CHEBI:37563"/>
    </ligand>
</feature>
<evidence type="ECO:0000256" key="6">
    <source>
        <dbReference type="ARBA" id="ARBA00022741"/>
    </source>
</evidence>
<organism evidence="15 16">
    <name type="scientific">Limosilactobacillus equigenerosi DSM 18793 = JCM 14505</name>
    <dbReference type="NCBI Taxonomy" id="1423742"/>
    <lineage>
        <taxon>Bacteria</taxon>
        <taxon>Bacillati</taxon>
        <taxon>Bacillota</taxon>
        <taxon>Bacilli</taxon>
        <taxon>Lactobacillales</taxon>
        <taxon>Lactobacillaceae</taxon>
        <taxon>Limosilactobacillus</taxon>
    </lineage>
</organism>
<dbReference type="AlphaFoldDB" id="A0A0R1UJ93"/>
<feature type="binding site" evidence="11">
    <location>
        <position position="159"/>
    </location>
    <ligand>
        <name>CTP</name>
        <dbReference type="ChEBI" id="CHEBI:37563"/>
    </ligand>
</feature>
<feature type="binding site" evidence="11">
    <location>
        <position position="47"/>
    </location>
    <ligand>
        <name>Mg(2+)</name>
        <dbReference type="ChEBI" id="CHEBI:18420"/>
    </ligand>
</feature>
<dbReference type="STRING" id="417373.GCA_001570685_00744"/>
<dbReference type="GO" id="GO:0160016">
    <property type="term" value="F:CCACCA tRNA nucleotidyltransferase activity"/>
    <property type="evidence" value="ECO:0007669"/>
    <property type="project" value="RHEA"/>
</dbReference>
<dbReference type="Pfam" id="PF13735">
    <property type="entry name" value="tRNA_NucTran2_2"/>
    <property type="match status" value="1"/>
</dbReference>
<evidence type="ECO:0000256" key="1">
    <source>
        <dbReference type="ARBA" id="ARBA00001946"/>
    </source>
</evidence>
<keyword evidence="16" id="KW-1185">Reference proteome</keyword>
<protein>
    <recommendedName>
        <fullName evidence="11">CCA-adding enzyme</fullName>
        <ecNumber evidence="11">2.7.7.72</ecNumber>
    </recommendedName>
    <alternativeName>
        <fullName evidence="11">CCA tRNA nucleotidyltransferase</fullName>
    </alternativeName>
    <alternativeName>
        <fullName evidence="11">tRNA CCA-pyrophosphorylase</fullName>
    </alternativeName>
    <alternativeName>
        <fullName evidence="11">tRNA adenylyl-/cytidylyl- transferase</fullName>
    </alternativeName>
    <alternativeName>
        <fullName evidence="11">tRNA nucleotidyltransferase</fullName>
    </alternativeName>
    <alternativeName>
        <fullName evidence="11">tRNA-NT</fullName>
    </alternativeName>
</protein>
<dbReference type="GO" id="GO:0000049">
    <property type="term" value="F:tRNA binding"/>
    <property type="evidence" value="ECO:0007669"/>
    <property type="project" value="UniProtKB-UniRule"/>
</dbReference>
<dbReference type="Pfam" id="PF01743">
    <property type="entry name" value="PolyA_pol"/>
    <property type="match status" value="1"/>
</dbReference>
<keyword evidence="7 11" id="KW-0692">RNA repair</keyword>
<evidence type="ECO:0000256" key="5">
    <source>
        <dbReference type="ARBA" id="ARBA00022723"/>
    </source>
</evidence>
<feature type="domain" description="CCA-adding enzyme C-terminal" evidence="14">
    <location>
        <begin position="251"/>
        <end position="394"/>
    </location>
</feature>
<feature type="binding site" evidence="11">
    <location>
        <position position="35"/>
    </location>
    <ligand>
        <name>CTP</name>
        <dbReference type="ChEBI" id="CHEBI:37563"/>
    </ligand>
</feature>
<dbReference type="EMBL" id="AZGC01000049">
    <property type="protein sequence ID" value="KRL92996.1"/>
    <property type="molecule type" value="Genomic_DNA"/>
</dbReference>
<dbReference type="InterPro" id="IPR032828">
    <property type="entry name" value="PolyA_RNA-bd"/>
</dbReference>
<feature type="binding site" evidence="11">
    <location>
        <position position="165"/>
    </location>
    <ligand>
        <name>ATP</name>
        <dbReference type="ChEBI" id="CHEBI:30616"/>
    </ligand>
</feature>
<dbReference type="Proteomes" id="UP000051084">
    <property type="component" value="Unassembled WGS sequence"/>
</dbReference>
<comment type="function">
    <text evidence="11">Catalyzes the addition and repair of the essential 3'-terminal CCA sequence in tRNAs without using a nucleic acid template. Adds these three nucleotides in the order of C, C, and A to the tRNA nucleotide-73, using CTP and ATP as substrates and producing inorganic pyrophosphate. tRNA 3'-terminal CCA addition is required both for tRNA processing and repair. Also involved in tRNA surveillance by mediating tandem CCA addition to generate a CCACCA at the 3' terminus of unstable tRNAs. While stable tRNAs receive only 3'-terminal CCA, unstable tRNAs are marked with CCACCA and rapidly degraded.</text>
</comment>
<comment type="catalytic activity">
    <reaction evidence="11">
        <text>a tRNA precursor + 2 CTP + ATP = a tRNA with a 3' CCA end + 3 diphosphate</text>
        <dbReference type="Rhea" id="RHEA:14433"/>
        <dbReference type="Rhea" id="RHEA-COMP:10465"/>
        <dbReference type="Rhea" id="RHEA-COMP:10468"/>
        <dbReference type="ChEBI" id="CHEBI:30616"/>
        <dbReference type="ChEBI" id="CHEBI:33019"/>
        <dbReference type="ChEBI" id="CHEBI:37563"/>
        <dbReference type="ChEBI" id="CHEBI:74896"/>
        <dbReference type="ChEBI" id="CHEBI:83071"/>
        <dbReference type="EC" id="2.7.7.72"/>
    </reaction>
</comment>